<keyword evidence="1" id="KW-0812">Transmembrane</keyword>
<evidence type="ECO:0000313" key="4">
    <source>
        <dbReference type="Proteomes" id="UP000470951"/>
    </source>
</evidence>
<dbReference type="Proteomes" id="UP000470951">
    <property type="component" value="Unassembled WGS sequence"/>
</dbReference>
<evidence type="ECO:0000313" key="3">
    <source>
        <dbReference type="EMBL" id="NEC00423.1"/>
    </source>
</evidence>
<dbReference type="EMBL" id="JAAGMS010000228">
    <property type="protein sequence ID" value="NEC00423.1"/>
    <property type="molecule type" value="Genomic_DNA"/>
</dbReference>
<feature type="transmembrane region" description="Helical" evidence="1">
    <location>
        <begin position="37"/>
        <end position="55"/>
    </location>
</feature>
<keyword evidence="1" id="KW-0472">Membrane</keyword>
<evidence type="ECO:0000313" key="2">
    <source>
        <dbReference type="EMBL" id="NEB83674.1"/>
    </source>
</evidence>
<reference evidence="2 4" key="1">
    <citation type="submission" date="2020-01" db="EMBL/GenBank/DDBJ databases">
        <title>Insect and environment-associated Actinomycetes.</title>
        <authorList>
            <person name="Currrie C."/>
            <person name="Chevrette M."/>
            <person name="Carlson C."/>
            <person name="Stubbendieck R."/>
            <person name="Wendt-Pienkowski E."/>
        </authorList>
    </citation>
    <scope>NUCLEOTIDE SEQUENCE</scope>
    <source>
        <strain evidence="2">SID505</strain>
        <strain evidence="3 4">SID7903</strain>
    </source>
</reference>
<feature type="transmembrane region" description="Helical" evidence="1">
    <location>
        <begin position="12"/>
        <end position="30"/>
    </location>
</feature>
<dbReference type="EMBL" id="JAAGMK010000132">
    <property type="protein sequence ID" value="NEB83674.1"/>
    <property type="molecule type" value="Genomic_DNA"/>
</dbReference>
<evidence type="ECO:0000256" key="1">
    <source>
        <dbReference type="SAM" id="Phobius"/>
    </source>
</evidence>
<organism evidence="2">
    <name type="scientific">Streptomyces anulatus</name>
    <name type="common">Streptomyces chrysomallus</name>
    <dbReference type="NCBI Taxonomy" id="1892"/>
    <lineage>
        <taxon>Bacteria</taxon>
        <taxon>Bacillati</taxon>
        <taxon>Actinomycetota</taxon>
        <taxon>Actinomycetes</taxon>
        <taxon>Kitasatosporales</taxon>
        <taxon>Streptomycetaceae</taxon>
        <taxon>Streptomyces</taxon>
    </lineage>
</organism>
<gene>
    <name evidence="2" type="ORF">G3I43_05665</name>
    <name evidence="3" type="ORF">G3I58_20950</name>
</gene>
<feature type="transmembrane region" description="Helical" evidence="1">
    <location>
        <begin position="67"/>
        <end position="86"/>
    </location>
</feature>
<keyword evidence="1" id="KW-1133">Transmembrane helix</keyword>
<sequence length="125" mass="13426">MFTSSFTTTHWWIAAFASGVCLALAAQFLATSLKGRLLTALLPIAGAAAVIGDSAARDHEGDTPLVLYTATMLGLTICRVIFARYLRRQREVMLSGKPMEPITGKQSALFFITFAAVVMAMAVLL</sequence>
<accession>A0A6G3SL39</accession>
<name>A0A6G3SL39_STRAQ</name>
<feature type="transmembrane region" description="Helical" evidence="1">
    <location>
        <begin position="107"/>
        <end position="124"/>
    </location>
</feature>
<comment type="caution">
    <text evidence="2">The sequence shown here is derived from an EMBL/GenBank/DDBJ whole genome shotgun (WGS) entry which is preliminary data.</text>
</comment>
<dbReference type="RefSeq" id="WP_087766526.1">
    <property type="nucleotide sequence ID" value="NZ_CBDRIV010000059.1"/>
</dbReference>
<proteinExistence type="predicted"/>
<dbReference type="AlphaFoldDB" id="A0A6G3SL39"/>
<protein>
    <submittedName>
        <fullName evidence="2">Uncharacterized protein</fullName>
    </submittedName>
</protein>